<name>A0A2M7G4S4_9BACT</name>
<organism evidence="2 3">
    <name type="scientific">bacterium (Candidatus Blackallbacteria) CG17_big_fil_post_rev_8_21_14_2_50_48_46</name>
    <dbReference type="NCBI Taxonomy" id="2014261"/>
    <lineage>
        <taxon>Bacteria</taxon>
        <taxon>Candidatus Blackallbacteria</taxon>
    </lineage>
</organism>
<dbReference type="AlphaFoldDB" id="A0A2M7G4S4"/>
<dbReference type="Pfam" id="PF01047">
    <property type="entry name" value="MarR"/>
    <property type="match status" value="1"/>
</dbReference>
<dbReference type="SUPFAM" id="SSF46785">
    <property type="entry name" value="Winged helix' DNA-binding domain"/>
    <property type="match status" value="1"/>
</dbReference>
<dbReference type="GO" id="GO:0006950">
    <property type="term" value="P:response to stress"/>
    <property type="evidence" value="ECO:0007669"/>
    <property type="project" value="TreeGrafter"/>
</dbReference>
<dbReference type="InterPro" id="IPR039422">
    <property type="entry name" value="MarR/SlyA-like"/>
</dbReference>
<dbReference type="PROSITE" id="PS50995">
    <property type="entry name" value="HTH_MARR_2"/>
    <property type="match status" value="1"/>
</dbReference>
<dbReference type="EMBL" id="PFFQ01000035">
    <property type="protein sequence ID" value="PIW16770.1"/>
    <property type="molecule type" value="Genomic_DNA"/>
</dbReference>
<gene>
    <name evidence="2" type="ORF">COW36_11540</name>
</gene>
<dbReference type="InterPro" id="IPR000835">
    <property type="entry name" value="HTH_MarR-typ"/>
</dbReference>
<accession>A0A2M7G4S4</accession>
<proteinExistence type="predicted"/>
<dbReference type="Gene3D" id="1.10.10.10">
    <property type="entry name" value="Winged helix-like DNA-binding domain superfamily/Winged helix DNA-binding domain"/>
    <property type="match status" value="1"/>
</dbReference>
<protein>
    <recommendedName>
        <fullName evidence="1">HTH marR-type domain-containing protein</fullName>
    </recommendedName>
</protein>
<reference evidence="2 3" key="1">
    <citation type="submission" date="2017-09" db="EMBL/GenBank/DDBJ databases">
        <title>Depth-based differentiation of microbial function through sediment-hosted aquifers and enrichment of novel symbionts in the deep terrestrial subsurface.</title>
        <authorList>
            <person name="Probst A.J."/>
            <person name="Ladd B."/>
            <person name="Jarett J.K."/>
            <person name="Geller-Mcgrath D.E."/>
            <person name="Sieber C.M."/>
            <person name="Emerson J.B."/>
            <person name="Anantharaman K."/>
            <person name="Thomas B.C."/>
            <person name="Malmstrom R."/>
            <person name="Stieglmeier M."/>
            <person name="Klingl A."/>
            <person name="Woyke T."/>
            <person name="Ryan C.M."/>
            <person name="Banfield J.F."/>
        </authorList>
    </citation>
    <scope>NUCLEOTIDE SEQUENCE [LARGE SCALE GENOMIC DNA]</scope>
    <source>
        <strain evidence="2">CG17_big_fil_post_rev_8_21_14_2_50_48_46</strain>
    </source>
</reference>
<dbReference type="InterPro" id="IPR036390">
    <property type="entry name" value="WH_DNA-bd_sf"/>
</dbReference>
<evidence type="ECO:0000313" key="2">
    <source>
        <dbReference type="EMBL" id="PIW16770.1"/>
    </source>
</evidence>
<dbReference type="SMART" id="SM00347">
    <property type="entry name" value="HTH_MARR"/>
    <property type="match status" value="1"/>
</dbReference>
<sequence>MTEKDMDLGDEHLVQVMDEGIIGMMYFIKNQIMEESIDNELVTPPQFGLLHCLHMNGQTTMSALSQQMHLTHGASTGMVDRLVKLKLVERKRSEEDRRVVYVTISERGLNLIERMRQRRHAILKNIIKGLKPEERRLFLKVHALFKEKLKHVE</sequence>
<dbReference type="GO" id="GO:0003700">
    <property type="term" value="F:DNA-binding transcription factor activity"/>
    <property type="evidence" value="ECO:0007669"/>
    <property type="project" value="InterPro"/>
</dbReference>
<feature type="domain" description="HTH marR-type" evidence="1">
    <location>
        <begin position="1"/>
        <end position="147"/>
    </location>
</feature>
<evidence type="ECO:0000313" key="3">
    <source>
        <dbReference type="Proteomes" id="UP000231019"/>
    </source>
</evidence>
<dbReference type="InterPro" id="IPR036388">
    <property type="entry name" value="WH-like_DNA-bd_sf"/>
</dbReference>
<dbReference type="Proteomes" id="UP000231019">
    <property type="component" value="Unassembled WGS sequence"/>
</dbReference>
<dbReference type="PANTHER" id="PTHR33164">
    <property type="entry name" value="TRANSCRIPTIONAL REGULATOR, MARR FAMILY"/>
    <property type="match status" value="1"/>
</dbReference>
<comment type="caution">
    <text evidence="2">The sequence shown here is derived from an EMBL/GenBank/DDBJ whole genome shotgun (WGS) entry which is preliminary data.</text>
</comment>
<evidence type="ECO:0000259" key="1">
    <source>
        <dbReference type="PROSITE" id="PS50995"/>
    </source>
</evidence>
<dbReference type="PANTHER" id="PTHR33164:SF43">
    <property type="entry name" value="HTH-TYPE TRANSCRIPTIONAL REPRESSOR YETL"/>
    <property type="match status" value="1"/>
</dbReference>